<name>A0A6G0TZ02_APHGL</name>
<evidence type="ECO:0000313" key="2">
    <source>
        <dbReference type="EMBL" id="KAE9541726.1"/>
    </source>
</evidence>
<dbReference type="AlphaFoldDB" id="A0A6G0TZ02"/>
<evidence type="ECO:0000313" key="3">
    <source>
        <dbReference type="Proteomes" id="UP000475862"/>
    </source>
</evidence>
<dbReference type="OrthoDB" id="6629194at2759"/>
<accession>A0A6G0TZ02</accession>
<keyword evidence="3" id="KW-1185">Reference proteome</keyword>
<sequence>MNASTQGESIFIHFGIIPSELDNLRCHCGMPLPQDFNYQKYIFVICLYTARELDALKSVQMAYLWIIKSNTLTIQQEENFNCLFESSNHNKNDRGPQPRGFPVTIFCIFLLMLISNCLTASVCVNDKGGNGHSEIAAIGLLINEEEVTRHWFFETFLKKKPISAKTQIFLKKYKMFNYCIDVDNDVVDVSNAIMNAVENTDSENYNSKDNYPDNDVMDVNNGTMDAGCLEHFNYTDIKSIILPGKVRTCGRPKGVTLTTIDLPKKPRTKRT</sequence>
<dbReference type="EMBL" id="VYZN01000012">
    <property type="protein sequence ID" value="KAE9541726.1"/>
    <property type="molecule type" value="Genomic_DNA"/>
</dbReference>
<evidence type="ECO:0000256" key="1">
    <source>
        <dbReference type="SAM" id="Phobius"/>
    </source>
</evidence>
<gene>
    <name evidence="2" type="ORF">AGLY_003717</name>
</gene>
<reference evidence="2 3" key="1">
    <citation type="submission" date="2019-08" db="EMBL/GenBank/DDBJ databases">
        <title>The genome of the soybean aphid Biotype 1, its phylome, world population structure and adaptation to the North American continent.</title>
        <authorList>
            <person name="Giordano R."/>
            <person name="Donthu R.K."/>
            <person name="Hernandez A.G."/>
            <person name="Wright C.L."/>
            <person name="Zimin A.V."/>
        </authorList>
    </citation>
    <scope>NUCLEOTIDE SEQUENCE [LARGE SCALE GENOMIC DNA]</scope>
    <source>
        <tissue evidence="2">Whole aphids</tissue>
    </source>
</reference>
<keyword evidence="1" id="KW-0472">Membrane</keyword>
<feature type="transmembrane region" description="Helical" evidence="1">
    <location>
        <begin position="101"/>
        <end position="122"/>
    </location>
</feature>
<comment type="caution">
    <text evidence="2">The sequence shown here is derived from an EMBL/GenBank/DDBJ whole genome shotgun (WGS) entry which is preliminary data.</text>
</comment>
<proteinExistence type="predicted"/>
<keyword evidence="1" id="KW-1133">Transmembrane helix</keyword>
<protein>
    <submittedName>
        <fullName evidence="2">Uncharacterized protein</fullName>
    </submittedName>
</protein>
<keyword evidence="1" id="KW-0812">Transmembrane</keyword>
<dbReference type="Proteomes" id="UP000475862">
    <property type="component" value="Unassembled WGS sequence"/>
</dbReference>
<organism evidence="2 3">
    <name type="scientific">Aphis glycines</name>
    <name type="common">Soybean aphid</name>
    <dbReference type="NCBI Taxonomy" id="307491"/>
    <lineage>
        <taxon>Eukaryota</taxon>
        <taxon>Metazoa</taxon>
        <taxon>Ecdysozoa</taxon>
        <taxon>Arthropoda</taxon>
        <taxon>Hexapoda</taxon>
        <taxon>Insecta</taxon>
        <taxon>Pterygota</taxon>
        <taxon>Neoptera</taxon>
        <taxon>Paraneoptera</taxon>
        <taxon>Hemiptera</taxon>
        <taxon>Sternorrhyncha</taxon>
        <taxon>Aphidomorpha</taxon>
        <taxon>Aphidoidea</taxon>
        <taxon>Aphididae</taxon>
        <taxon>Aphidini</taxon>
        <taxon>Aphis</taxon>
        <taxon>Aphis</taxon>
    </lineage>
</organism>